<evidence type="ECO:0000256" key="4">
    <source>
        <dbReference type="ARBA" id="ARBA00022960"/>
    </source>
</evidence>
<dbReference type="RefSeq" id="WP_121254298.1">
    <property type="nucleotide sequence ID" value="NZ_RBIL01000002.1"/>
</dbReference>
<feature type="transmembrane region" description="Helical" evidence="8">
    <location>
        <begin position="395"/>
        <end position="413"/>
    </location>
</feature>
<evidence type="ECO:0000256" key="2">
    <source>
        <dbReference type="ARBA" id="ARBA00022475"/>
    </source>
</evidence>
<evidence type="ECO:0000256" key="5">
    <source>
        <dbReference type="ARBA" id="ARBA00022984"/>
    </source>
</evidence>
<feature type="transmembrane region" description="Helical" evidence="8">
    <location>
        <begin position="281"/>
        <end position="300"/>
    </location>
</feature>
<evidence type="ECO:0000256" key="1">
    <source>
        <dbReference type="ARBA" id="ARBA00004651"/>
    </source>
</evidence>
<keyword evidence="5 8" id="KW-0573">Peptidoglycan synthesis</keyword>
<feature type="transmembrane region" description="Helical" evidence="8">
    <location>
        <begin position="326"/>
        <end position="345"/>
    </location>
</feature>
<feature type="transmembrane region" description="Helical" evidence="8">
    <location>
        <begin position="37"/>
        <end position="56"/>
    </location>
</feature>
<dbReference type="AlphaFoldDB" id="A0A660KXW6"/>
<feature type="transmembrane region" description="Helical" evidence="8">
    <location>
        <begin position="453"/>
        <end position="475"/>
    </location>
</feature>
<feature type="transmembrane region" description="Helical" evidence="8">
    <location>
        <begin position="196"/>
        <end position="215"/>
    </location>
</feature>
<comment type="function">
    <text evidence="8 9">Involved in peptidoglycan biosynthesis. Transports lipid-linked peptidoglycan precursors from the inner to the outer leaflet of the cytoplasmic membrane.</text>
</comment>
<proteinExistence type="inferred from homology"/>
<dbReference type="InterPro" id="IPR004268">
    <property type="entry name" value="MurJ"/>
</dbReference>
<dbReference type="OrthoDB" id="9786339at2"/>
<dbReference type="InterPro" id="IPR051050">
    <property type="entry name" value="Lipid_II_flippase_MurJ/MviN"/>
</dbReference>
<dbReference type="Proteomes" id="UP000278962">
    <property type="component" value="Unassembled WGS sequence"/>
</dbReference>
<gene>
    <name evidence="8" type="primary">murJ</name>
    <name evidence="10" type="ORF">C8N24_4519</name>
</gene>
<sequence>MASQPTSPARRTAINTLIFSVATGLSRVAGLIREVVAAAYFGTGGAASAFTLAFQIPNLIRALVADAALSSAFVPVFSELLEQKKRKEAIELAGALAGLMLVALTVISLIFILIAPWLIPLFTGDEFTPALDTLAIGLSQVLFPIVVLLGLTGLVTGILNVHDHFTIPAIAPLVWNLVIIVGMVGLAPLFEGDNRLYAYAVGVVAGTLVQLLMMLPTLRRMGFPIGHIRLPRRGDERVKRVLLLMLPVSIGLGLININLLLNTVIGSSVSDQVPRAIDAAFRIYMLPQGMFSVAVATVLFPQLARLAARNDYAGLRATVGTGLRQIGLLLIPAGAAMAVLAEPIVQLVFQRGEWDAESTRLTADALFWFAFSLPFSGFVLMLTRGFFSIQQPTTPTKLAVGSLVINAVGSYLLAKPFGIAGIVLGTIASNVALVLAEAVLLRRALGGFQTRETLTAMAKMVLAGGVLAGVAYAVWAGLDALLGQSLIAQAIAVFTALGAGSVAYAAVVLALRIPEARQILDLFARRLRRRS</sequence>
<dbReference type="GO" id="GO:0009252">
    <property type="term" value="P:peptidoglycan biosynthetic process"/>
    <property type="evidence" value="ECO:0007669"/>
    <property type="project" value="UniProtKB-UniRule"/>
</dbReference>
<protein>
    <recommendedName>
        <fullName evidence="8">Probable lipid II flippase MurJ</fullName>
    </recommendedName>
</protein>
<keyword evidence="8 9" id="KW-0813">Transport</keyword>
<dbReference type="Pfam" id="PF03023">
    <property type="entry name" value="MurJ"/>
    <property type="match status" value="1"/>
</dbReference>
<evidence type="ECO:0000256" key="9">
    <source>
        <dbReference type="PIRNR" id="PIRNR002869"/>
    </source>
</evidence>
<comment type="pathway">
    <text evidence="8">Cell wall biogenesis; peptidoglycan biosynthesis.</text>
</comment>
<dbReference type="NCBIfam" id="TIGR01695">
    <property type="entry name" value="murJ_mviN"/>
    <property type="match status" value="1"/>
</dbReference>
<feature type="transmembrane region" description="Helical" evidence="8">
    <location>
        <begin position="419"/>
        <end position="441"/>
    </location>
</feature>
<keyword evidence="4 8" id="KW-0133">Cell shape</keyword>
<dbReference type="HAMAP" id="MF_02078">
    <property type="entry name" value="MurJ_MviN"/>
    <property type="match status" value="1"/>
</dbReference>
<evidence type="ECO:0000256" key="6">
    <source>
        <dbReference type="ARBA" id="ARBA00022989"/>
    </source>
</evidence>
<dbReference type="PRINTS" id="PR01806">
    <property type="entry name" value="VIRFACTRMVIN"/>
</dbReference>
<comment type="similarity">
    <text evidence="8 9">Belongs to the MurJ/MviN family.</text>
</comment>
<dbReference type="GO" id="GO:0071555">
    <property type="term" value="P:cell wall organization"/>
    <property type="evidence" value="ECO:0007669"/>
    <property type="project" value="UniProtKB-UniRule"/>
</dbReference>
<dbReference type="UniPathway" id="UPA00219"/>
<keyword evidence="3 8" id="KW-0812">Transmembrane</keyword>
<dbReference type="PIRSF" id="PIRSF002869">
    <property type="entry name" value="MviN"/>
    <property type="match status" value="1"/>
</dbReference>
<dbReference type="PANTHER" id="PTHR47019">
    <property type="entry name" value="LIPID II FLIPPASE MURJ"/>
    <property type="match status" value="1"/>
</dbReference>
<dbReference type="EMBL" id="RBIL01000002">
    <property type="protein sequence ID" value="RKQ86506.1"/>
    <property type="molecule type" value="Genomic_DNA"/>
</dbReference>
<dbReference type="GO" id="GO:0005886">
    <property type="term" value="C:plasma membrane"/>
    <property type="evidence" value="ECO:0007669"/>
    <property type="project" value="UniProtKB-SubCell"/>
</dbReference>
<evidence type="ECO:0000313" key="10">
    <source>
        <dbReference type="EMBL" id="RKQ86506.1"/>
    </source>
</evidence>
<feature type="transmembrane region" description="Helical" evidence="8">
    <location>
        <begin position="173"/>
        <end position="190"/>
    </location>
</feature>
<feature type="transmembrane region" description="Helical" evidence="8">
    <location>
        <begin position="241"/>
        <end position="261"/>
    </location>
</feature>
<feature type="transmembrane region" description="Helical" evidence="8">
    <location>
        <begin position="93"/>
        <end position="119"/>
    </location>
</feature>
<feature type="transmembrane region" description="Helical" evidence="8">
    <location>
        <begin position="62"/>
        <end position="81"/>
    </location>
</feature>
<evidence type="ECO:0000256" key="8">
    <source>
        <dbReference type="HAMAP-Rule" id="MF_02078"/>
    </source>
</evidence>
<reference evidence="10 11" key="1">
    <citation type="submission" date="2018-10" db="EMBL/GenBank/DDBJ databases">
        <title>Genomic Encyclopedia of Archaeal and Bacterial Type Strains, Phase II (KMG-II): from individual species to whole genera.</title>
        <authorList>
            <person name="Goeker M."/>
        </authorList>
    </citation>
    <scope>NUCLEOTIDE SEQUENCE [LARGE SCALE GENOMIC DNA]</scope>
    <source>
        <strain evidence="10 11">DSM 14954</strain>
    </source>
</reference>
<keyword evidence="6 8" id="KW-1133">Transmembrane helix</keyword>
<keyword evidence="7 8" id="KW-0472">Membrane</keyword>
<dbReference type="CDD" id="cd13123">
    <property type="entry name" value="MATE_MurJ_like"/>
    <property type="match status" value="1"/>
</dbReference>
<accession>A0A660KXW6</accession>
<feature type="transmembrane region" description="Helical" evidence="8">
    <location>
        <begin position="365"/>
        <end position="383"/>
    </location>
</feature>
<evidence type="ECO:0000256" key="3">
    <source>
        <dbReference type="ARBA" id="ARBA00022692"/>
    </source>
</evidence>
<dbReference type="PANTHER" id="PTHR47019:SF1">
    <property type="entry name" value="LIPID II FLIPPASE MURJ"/>
    <property type="match status" value="1"/>
</dbReference>
<comment type="caution">
    <text evidence="10">The sequence shown here is derived from an EMBL/GenBank/DDBJ whole genome shotgun (WGS) entry which is preliminary data.</text>
</comment>
<dbReference type="GO" id="GO:0008360">
    <property type="term" value="P:regulation of cell shape"/>
    <property type="evidence" value="ECO:0007669"/>
    <property type="project" value="UniProtKB-UniRule"/>
</dbReference>
<organism evidence="10 11">
    <name type="scientific">Solirubrobacter pauli</name>
    <dbReference type="NCBI Taxonomy" id="166793"/>
    <lineage>
        <taxon>Bacteria</taxon>
        <taxon>Bacillati</taxon>
        <taxon>Actinomycetota</taxon>
        <taxon>Thermoleophilia</taxon>
        <taxon>Solirubrobacterales</taxon>
        <taxon>Solirubrobacteraceae</taxon>
        <taxon>Solirubrobacter</taxon>
    </lineage>
</organism>
<dbReference type="GO" id="GO:0034204">
    <property type="term" value="P:lipid translocation"/>
    <property type="evidence" value="ECO:0007669"/>
    <property type="project" value="TreeGrafter"/>
</dbReference>
<evidence type="ECO:0000313" key="11">
    <source>
        <dbReference type="Proteomes" id="UP000278962"/>
    </source>
</evidence>
<name>A0A660KXW6_9ACTN</name>
<feature type="transmembrane region" description="Helical" evidence="8">
    <location>
        <begin position="487"/>
        <end position="511"/>
    </location>
</feature>
<feature type="transmembrane region" description="Helical" evidence="8">
    <location>
        <begin position="139"/>
        <end position="161"/>
    </location>
</feature>
<evidence type="ECO:0000256" key="7">
    <source>
        <dbReference type="ARBA" id="ARBA00023136"/>
    </source>
</evidence>
<comment type="subcellular location">
    <subcellularLocation>
        <location evidence="1 8">Cell membrane</location>
        <topology evidence="1 8">Multi-pass membrane protein</topology>
    </subcellularLocation>
</comment>
<keyword evidence="8 9" id="KW-0961">Cell wall biogenesis/degradation</keyword>
<keyword evidence="2 8" id="KW-1003">Cell membrane</keyword>
<dbReference type="GO" id="GO:0015648">
    <property type="term" value="F:lipid-linked peptidoglycan transporter activity"/>
    <property type="evidence" value="ECO:0007669"/>
    <property type="project" value="UniProtKB-UniRule"/>
</dbReference>
<keyword evidence="11" id="KW-1185">Reference proteome</keyword>